<comment type="caution">
    <text evidence="4">The sequence shown here is derived from an EMBL/GenBank/DDBJ whole genome shotgun (WGS) entry which is preliminary data.</text>
</comment>
<evidence type="ECO:0000313" key="4">
    <source>
        <dbReference type="EMBL" id="MBK1727034.1"/>
    </source>
</evidence>
<evidence type="ECO:0000313" key="5">
    <source>
        <dbReference type="Proteomes" id="UP000738126"/>
    </source>
</evidence>
<dbReference type="Proteomes" id="UP000738126">
    <property type="component" value="Unassembled WGS sequence"/>
</dbReference>
<accession>A0ABS1E899</accession>
<dbReference type="InterPro" id="IPR035965">
    <property type="entry name" value="PAS-like_dom_sf"/>
</dbReference>
<evidence type="ECO:0008006" key="6">
    <source>
        <dbReference type="Google" id="ProtNLM"/>
    </source>
</evidence>
<organism evidence="4 5">
    <name type="scientific">Halorhodospira neutriphila</name>
    <dbReference type="NCBI Taxonomy" id="168379"/>
    <lineage>
        <taxon>Bacteria</taxon>
        <taxon>Pseudomonadati</taxon>
        <taxon>Pseudomonadota</taxon>
        <taxon>Gammaproteobacteria</taxon>
        <taxon>Chromatiales</taxon>
        <taxon>Ectothiorhodospiraceae</taxon>
        <taxon>Halorhodospira</taxon>
    </lineage>
</organism>
<keyword evidence="1" id="KW-0175">Coiled coil</keyword>
<dbReference type="Gene3D" id="3.30.70.270">
    <property type="match status" value="1"/>
</dbReference>
<dbReference type="Pfam" id="PF13188">
    <property type="entry name" value="PAS_8"/>
    <property type="match status" value="1"/>
</dbReference>
<dbReference type="CDD" id="cd01949">
    <property type="entry name" value="GGDEF"/>
    <property type="match status" value="1"/>
</dbReference>
<dbReference type="PANTHER" id="PTHR44757">
    <property type="entry name" value="DIGUANYLATE CYCLASE DGCP"/>
    <property type="match status" value="1"/>
</dbReference>
<proteinExistence type="predicted"/>
<keyword evidence="5" id="KW-1185">Reference proteome</keyword>
<dbReference type="PROSITE" id="PS50112">
    <property type="entry name" value="PAS"/>
    <property type="match status" value="1"/>
</dbReference>
<dbReference type="Gene3D" id="3.30.450.20">
    <property type="entry name" value="PAS domain"/>
    <property type="match status" value="2"/>
</dbReference>
<evidence type="ECO:0000259" key="3">
    <source>
        <dbReference type="PROSITE" id="PS50887"/>
    </source>
</evidence>
<feature type="domain" description="GGDEF" evidence="3">
    <location>
        <begin position="368"/>
        <end position="496"/>
    </location>
</feature>
<feature type="domain" description="PAS" evidence="2">
    <location>
        <begin position="77"/>
        <end position="135"/>
    </location>
</feature>
<dbReference type="InterPro" id="IPR000014">
    <property type="entry name" value="PAS"/>
</dbReference>
<dbReference type="PANTHER" id="PTHR44757:SF2">
    <property type="entry name" value="BIOFILM ARCHITECTURE MAINTENANCE PROTEIN MBAA"/>
    <property type="match status" value="1"/>
</dbReference>
<dbReference type="NCBIfam" id="TIGR00254">
    <property type="entry name" value="GGDEF"/>
    <property type="match status" value="1"/>
</dbReference>
<protein>
    <recommendedName>
        <fullName evidence="6">Diguanylate cyclase with PAS/PAC sensor</fullName>
    </recommendedName>
</protein>
<dbReference type="PROSITE" id="PS50887">
    <property type="entry name" value="GGDEF"/>
    <property type="match status" value="1"/>
</dbReference>
<gene>
    <name evidence="4" type="ORF">CKO13_08360</name>
</gene>
<name>A0ABS1E899_9GAMM</name>
<evidence type="ECO:0000256" key="1">
    <source>
        <dbReference type="SAM" id="Coils"/>
    </source>
</evidence>
<dbReference type="InterPro" id="IPR052155">
    <property type="entry name" value="Biofilm_reg_signaling"/>
</dbReference>
<sequence>MSSQLPPRDGCYNGADGEGRLRREARRRLADSGASVDISWMATADVQALLEELRVWQAELQVQNEELRAARDELAVARDRYRDLFEHAPLGYLILDSDGGIQEANAMAAWLLGQDRDALLGRGLGAFVAPRSQDEWFRHRRALRPGAGRLTAELELLSPQRPGEAPRTVRIETLPEEGGEQPGGRFRSALLEVTLRKQVERDRDHLIEVLEAAPVLISWAAADGQVGYINRGGRRWLGLPAEVEDARECRDLVRDHRIADYHPEWARRVIEEHAMPVAREQGHWEGESALLDAEGHEVPVSQLVVAHRDSGGEVVRYSTVVQDRSREEALERELAQQAFFDRLTGVANRRHFERLLEQESQRVNRYAEPLSLVFLDVDGFKALNDAYGRELGDEVLQELVRRLQARLREPDAIGRWSGEAFMVMLPQTRLSQAQQVAEALRGQIAEACFPGTRGITVSLGVTQHRPGERLRELLRRVDDALHAAKREGGNQVASQR</sequence>
<dbReference type="CDD" id="cd00130">
    <property type="entry name" value="PAS"/>
    <property type="match status" value="1"/>
</dbReference>
<dbReference type="NCBIfam" id="TIGR00229">
    <property type="entry name" value="sensory_box"/>
    <property type="match status" value="1"/>
</dbReference>
<dbReference type="SUPFAM" id="SSF55073">
    <property type="entry name" value="Nucleotide cyclase"/>
    <property type="match status" value="1"/>
</dbReference>
<reference evidence="4 5" key="1">
    <citation type="journal article" date="2020" name="Microorganisms">
        <title>Osmotic Adaptation and Compatible Solute Biosynthesis of Phototrophic Bacteria as Revealed from Genome Analyses.</title>
        <authorList>
            <person name="Imhoff J.F."/>
            <person name="Rahn T."/>
            <person name="Kunzel S."/>
            <person name="Keller A."/>
            <person name="Neulinger S.C."/>
        </authorList>
    </citation>
    <scope>NUCLEOTIDE SEQUENCE [LARGE SCALE GENOMIC DNA]</scope>
    <source>
        <strain evidence="4 5">DSM 15116</strain>
    </source>
</reference>
<dbReference type="InterPro" id="IPR000160">
    <property type="entry name" value="GGDEF_dom"/>
</dbReference>
<feature type="coiled-coil region" evidence="1">
    <location>
        <begin position="46"/>
        <end position="84"/>
    </location>
</feature>
<dbReference type="SUPFAM" id="SSF55785">
    <property type="entry name" value="PYP-like sensor domain (PAS domain)"/>
    <property type="match status" value="2"/>
</dbReference>
<dbReference type="RefSeq" id="WP_200259482.1">
    <property type="nucleotide sequence ID" value="NZ_NRSH01000091.1"/>
</dbReference>
<dbReference type="Pfam" id="PF00990">
    <property type="entry name" value="GGDEF"/>
    <property type="match status" value="1"/>
</dbReference>
<dbReference type="InterPro" id="IPR029787">
    <property type="entry name" value="Nucleotide_cyclase"/>
</dbReference>
<dbReference type="SMART" id="SM00267">
    <property type="entry name" value="GGDEF"/>
    <property type="match status" value="1"/>
</dbReference>
<dbReference type="InterPro" id="IPR043128">
    <property type="entry name" value="Rev_trsase/Diguanyl_cyclase"/>
</dbReference>
<dbReference type="EMBL" id="NRSH01000091">
    <property type="protein sequence ID" value="MBK1727034.1"/>
    <property type="molecule type" value="Genomic_DNA"/>
</dbReference>
<dbReference type="SMART" id="SM00091">
    <property type="entry name" value="PAS"/>
    <property type="match status" value="2"/>
</dbReference>
<evidence type="ECO:0000259" key="2">
    <source>
        <dbReference type="PROSITE" id="PS50112"/>
    </source>
</evidence>
<dbReference type="Pfam" id="PF13426">
    <property type="entry name" value="PAS_9"/>
    <property type="match status" value="1"/>
</dbReference>